<keyword evidence="1" id="KW-1133">Transmembrane helix</keyword>
<organism evidence="2 3">
    <name type="scientific">Actinokineospora soli</name>
    <dbReference type="NCBI Taxonomy" id="1048753"/>
    <lineage>
        <taxon>Bacteria</taxon>
        <taxon>Bacillati</taxon>
        <taxon>Actinomycetota</taxon>
        <taxon>Actinomycetes</taxon>
        <taxon>Pseudonocardiales</taxon>
        <taxon>Pseudonocardiaceae</taxon>
        <taxon>Actinokineospora</taxon>
    </lineage>
</organism>
<dbReference type="EMBL" id="JBHTEY010000004">
    <property type="protein sequence ID" value="MFC7612777.1"/>
    <property type="molecule type" value="Genomic_DNA"/>
</dbReference>
<evidence type="ECO:0000313" key="3">
    <source>
        <dbReference type="Proteomes" id="UP001596512"/>
    </source>
</evidence>
<evidence type="ECO:0000256" key="1">
    <source>
        <dbReference type="SAM" id="Phobius"/>
    </source>
</evidence>
<gene>
    <name evidence="2" type="ORF">ACFQV2_03095</name>
</gene>
<dbReference type="Pfam" id="PF11271">
    <property type="entry name" value="PorA"/>
    <property type="match status" value="1"/>
</dbReference>
<dbReference type="InterPro" id="IPR021424">
    <property type="entry name" value="PorA"/>
</dbReference>
<keyword evidence="1" id="KW-0472">Membrane</keyword>
<keyword evidence="1" id="KW-0812">Transmembrane</keyword>
<proteinExistence type="predicted"/>
<protein>
    <submittedName>
        <fullName evidence="2">DUF3068 domain-containing protein</fullName>
    </submittedName>
</protein>
<feature type="transmembrane region" description="Helical" evidence="1">
    <location>
        <begin position="289"/>
        <end position="317"/>
    </location>
</feature>
<dbReference type="Proteomes" id="UP001596512">
    <property type="component" value="Unassembled WGS sequence"/>
</dbReference>
<reference evidence="3" key="1">
    <citation type="journal article" date="2019" name="Int. J. Syst. Evol. Microbiol.">
        <title>The Global Catalogue of Microorganisms (GCM) 10K type strain sequencing project: providing services to taxonomists for standard genome sequencing and annotation.</title>
        <authorList>
            <consortium name="The Broad Institute Genomics Platform"/>
            <consortium name="The Broad Institute Genome Sequencing Center for Infectious Disease"/>
            <person name="Wu L."/>
            <person name="Ma J."/>
        </authorList>
    </citation>
    <scope>NUCLEOTIDE SEQUENCE [LARGE SCALE GENOMIC DNA]</scope>
    <source>
        <strain evidence="3">JCM 17695</strain>
    </source>
</reference>
<evidence type="ECO:0000313" key="2">
    <source>
        <dbReference type="EMBL" id="MFC7612777.1"/>
    </source>
</evidence>
<comment type="caution">
    <text evidence="2">The sequence shown here is derived from an EMBL/GenBank/DDBJ whole genome shotgun (WGS) entry which is preliminary data.</text>
</comment>
<accession>A0ABW2TGA4</accession>
<sequence length="340" mass="36829">MRRILGFALLFIGVFAVVLGVLLRSWAYPALAKAPADIDTTSVAVGKDVTALLILRENGVPSPQVRTGLNLTSVRHVVGDLRAPEVEEGGDTAAWIESNRVTDDATGTVVSASVREVCLDRATNMGVTPCSVQFVDDQGKRDETVNQPGLSLKFPFGTEKRDYPMFDVALRAPADARFEAEEEVDGVPVYRFVQVIPRTKIGEREVPAALLGKSGGMVRADLYYENRRTMWVEPVTGAIIDGREERKQELRTFDQQPGQGTLVFDGTLEFDDKTVASNVSAAVENKSGLWLLTTFPLILWIAGGTLIVVGLGLLLLAQGRSGGSRSSGSQQQWGEPAVVR</sequence>
<name>A0ABW2TGA4_9PSEU</name>
<keyword evidence="3" id="KW-1185">Reference proteome</keyword>